<evidence type="ECO:0000256" key="8">
    <source>
        <dbReference type="SAM" id="Phobius"/>
    </source>
</evidence>
<comment type="catalytic activity">
    <reaction evidence="6">
        <text>O-phospho-L-tyrosyl-[protein] + H2O = L-tyrosyl-[protein] + phosphate</text>
        <dbReference type="Rhea" id="RHEA:10684"/>
        <dbReference type="Rhea" id="RHEA-COMP:10136"/>
        <dbReference type="Rhea" id="RHEA-COMP:20101"/>
        <dbReference type="ChEBI" id="CHEBI:15377"/>
        <dbReference type="ChEBI" id="CHEBI:43474"/>
        <dbReference type="ChEBI" id="CHEBI:46858"/>
        <dbReference type="ChEBI" id="CHEBI:61978"/>
        <dbReference type="EC" id="3.1.3.48"/>
    </reaction>
</comment>
<dbReference type="PRINTS" id="PR00700">
    <property type="entry name" value="PRTYPHPHTASE"/>
</dbReference>
<dbReference type="GO" id="GO:0016020">
    <property type="term" value="C:membrane"/>
    <property type="evidence" value="ECO:0007669"/>
    <property type="project" value="UniProtKB-SubCell"/>
</dbReference>
<feature type="domain" description="Tyrosine specific protein phosphatases" evidence="11">
    <location>
        <begin position="1823"/>
        <end position="1865"/>
    </location>
</feature>
<dbReference type="InterPro" id="IPR003961">
    <property type="entry name" value="FN3_dom"/>
</dbReference>
<evidence type="ECO:0000256" key="4">
    <source>
        <dbReference type="ARBA" id="ARBA00022912"/>
    </source>
</evidence>
<accession>A0AA85AJC2</accession>
<feature type="transmembrane region" description="Helical" evidence="8">
    <location>
        <begin position="2041"/>
        <end position="2062"/>
    </location>
</feature>
<dbReference type="PROSITE" id="PS50853">
    <property type="entry name" value="FN3"/>
    <property type="match status" value="1"/>
</dbReference>
<evidence type="ECO:0000259" key="12">
    <source>
        <dbReference type="PROSITE" id="PS50853"/>
    </source>
</evidence>
<evidence type="ECO:0000259" key="11">
    <source>
        <dbReference type="PROSITE" id="PS50056"/>
    </source>
</evidence>
<feature type="signal peptide" evidence="9">
    <location>
        <begin position="1"/>
        <end position="18"/>
    </location>
</feature>
<dbReference type="SUPFAM" id="SSF52799">
    <property type="entry name" value="(Phosphotyrosine protein) phosphatases II"/>
    <property type="match status" value="1"/>
</dbReference>
<evidence type="ECO:0000259" key="10">
    <source>
        <dbReference type="PROSITE" id="PS50055"/>
    </source>
</evidence>
<dbReference type="PROSITE" id="PS00383">
    <property type="entry name" value="TYR_PHOSPHATASE_1"/>
    <property type="match status" value="1"/>
</dbReference>
<sequence length="2068" mass="242158">MHILFIYFIISSINVIDNTVIDNSNMKCLNQWTKSTEGVAFSLSPCFTCKYSSFQGSMNIKWDCEQSYNLKIKGSIDSIEFDELSNYELRIYRTRENLSQSNTILKAFYITSQRQVSITLTLQLIAHHSMNIQSKLQLNFVPILNENKKSFKYFQLYWSTLKQTDFTLFIYNITHTLQYQTHSTSICLENLTEGSQYKFCIVETLYTCKSSSWNCIIKIIPTIQRSINHYQKSINQLSIKNIGYNWLQLTWLPISQTLYWQINEIPIGYIIVAMGKFNTIHCTDRIYSIQAPWAYNSKSMIMSYVQYVYSHNITSKCPFNITYKEISVLSNLWPEWNPFIESQQRTNHDEWGSINEFNIELNQLTPLQEYDIIIEPIFNKYKGIAESITTDKLNPSMDCNLTFEQINHNESFIYWSLPSLIRSNLLNIINSSMYLLEISHIGRPEKNLEKTCFIHSCSMGNSSEKVMNFLPQLENEPQRLNCFTIKLPIYNETTKFTFNCPLIPCKLYEISVRLLYQNQFINEFSCKRRFIRKGLVPKSPSNVYAKALANNMILFQMNKPNLSTFDQCNTYGYIVSFNNNDEYQTIQSYNYKNFIIIHLNDLHNNMNSHLHIDYNMSNDQFFLNNPFPSANSISVRIQSIPMDDKNWIDLKIPLINSNCYLDCIWPNQPPYYRFTQLLNHYNYIGQHKSYVIPQTIKNSLQIFQCSTMIDQVNSHSRLCQFNSNLQLSEYTFCTDTYSSIKTCFVPTCDETALIPCVTLPKSIIANSSTIQIEWLTTQLSLQGNNSFQLDFHNNDQMKPDSYLIILNQLNEFYGIKHGVCAQYSFVVISKDTHENWKNYFHDLIIQSLIISCLGQTTYSYPELKQSNIIIFDKLIPSTLYEINIIPFNKYGKPGSNWRQEIYTTIAIPCKPDNMEFYKIESHALSIKWYLSRNIYCGYPSRIIVYYKHMNNDNKDLNKEWYTIDTEYTLEHIRISSLRPCQLYCIKMKFINQAGIGPISNRICNRTKRAAFTNIPILTSQIIEPNQQQTSNNPSMIMLRLQIHLNYTIYCPVQYEFLINIYNDDENPMIIISSNPEVILRNNIQRGMLYQLRGRVRSNESMFTSILHNEMDMFKFSQWAPITLFYANMSHFEFNNFTLNVQRPMEIDKSNGNNDHYYQCLFNNEYNNDLSNNSPPPLKTTATTKPPPTTTTTATMLKIYDSNQYNSNNNNNTHYIHRQYSLNHSLLNKNSYCLHMKWNISGNLYGLLGFAIQFFIPFNSPNMNDQLHNNMNLLQQCVQFLWLPCNGCLGNYSLRNVHPNVLEKLRKLIDICKFDGNAYQPTLNTYSIQYNLFHDPSNQNSLLSIIDNLQMELNTLQLNEFNQITYNETIYKFDYYYYIINPIISIMNSKYSHRSIIVKRDLYSLNQSVSSPSSLPSSSTTTTTISLSSSKTVDSQHSGYVIVYSVTANDVIYSIKHKWRINDELSSSNLLGTIYIVLIVSCLILLLLFTSVTIFIVFIIKRNRLNQTKFIGLHTVEYCEDEEDGYELREEYKSPVIPLKIPRQPDPINIHDFMNWSEKNRNSLREEFKSLNIHSYRQEQAKHLTCTIGQRPENRLRNKYRNLLPFDQNYVQLSNALILPESEQIVSVDQLKENGVITHNEEKTNQSEDIINVCQGLPDIGSEQWIPSNYMNASWIPSKIPGISSTIISSGQLPCKYIASQAPVDHTRSLFWQMVWDHHVHLIVTLTRSMENGKEKCSVYWPTDSDNDDDTSELYSNKHLQANSKRIVQFGRFKIHLLSKTNYSIYIRRSFKLYDCKTLNNEQYRNIVQLHMLNWPDFSTPSKEDFLRLLYAYWTERRLSMNNSPVLVHCSAGVGRTGTFICLDQLCQQVRYYLQPNLQIFLHKINQINEPIYVNLNKEDSGVDEGEVGDFNEESLSASSSLSSISIKINNRNENLSNNKQNESIEDHHSTIHENLLNKNSLNISLENGKRTKRFVFHRRNYNNTQSVNIFNTVLWLRSKRSHMVQTMDQYIFIYECLSCFIKQLKEQKSMKIYNEQPSFQIVYHYFLLNILIIVIISYKYLIKYYMNI</sequence>
<evidence type="ECO:0000256" key="6">
    <source>
        <dbReference type="ARBA" id="ARBA00051722"/>
    </source>
</evidence>
<dbReference type="InterPro" id="IPR013783">
    <property type="entry name" value="Ig-like_fold"/>
</dbReference>
<evidence type="ECO:0000256" key="5">
    <source>
        <dbReference type="ARBA" id="ARBA00023136"/>
    </source>
</evidence>
<evidence type="ECO:0000256" key="9">
    <source>
        <dbReference type="SAM" id="SignalP"/>
    </source>
</evidence>
<evidence type="ECO:0008006" key="15">
    <source>
        <dbReference type="Google" id="ProtNLM"/>
    </source>
</evidence>
<evidence type="ECO:0000256" key="2">
    <source>
        <dbReference type="ARBA" id="ARBA00022729"/>
    </source>
</evidence>
<dbReference type="InterPro" id="IPR029021">
    <property type="entry name" value="Prot-tyrosine_phosphatase-like"/>
</dbReference>
<dbReference type="Proteomes" id="UP000050790">
    <property type="component" value="Unassembled WGS sequence"/>
</dbReference>
<organism evidence="13 14">
    <name type="scientific">Schistosoma margrebowiei</name>
    <dbReference type="NCBI Taxonomy" id="48269"/>
    <lineage>
        <taxon>Eukaryota</taxon>
        <taxon>Metazoa</taxon>
        <taxon>Spiralia</taxon>
        <taxon>Lophotrochozoa</taxon>
        <taxon>Platyhelminthes</taxon>
        <taxon>Trematoda</taxon>
        <taxon>Digenea</taxon>
        <taxon>Strigeidida</taxon>
        <taxon>Schistosomatoidea</taxon>
        <taxon>Schistosomatidae</taxon>
        <taxon>Schistosoma</taxon>
    </lineage>
</organism>
<dbReference type="InterPro" id="IPR003595">
    <property type="entry name" value="Tyr_Pase_cat"/>
</dbReference>
<evidence type="ECO:0000313" key="13">
    <source>
        <dbReference type="Proteomes" id="UP000050790"/>
    </source>
</evidence>
<dbReference type="InterPro" id="IPR036116">
    <property type="entry name" value="FN3_sf"/>
</dbReference>
<proteinExistence type="predicted"/>
<dbReference type="InterPro" id="IPR000387">
    <property type="entry name" value="Tyr_Pase_dom"/>
</dbReference>
<feature type="domain" description="Fibronectin type-III" evidence="12">
    <location>
        <begin position="910"/>
        <end position="1009"/>
    </location>
</feature>
<dbReference type="InterPro" id="IPR016130">
    <property type="entry name" value="Tyr_Pase_AS"/>
</dbReference>
<dbReference type="PROSITE" id="PS50055">
    <property type="entry name" value="TYR_PHOSPHATASE_PTP"/>
    <property type="match status" value="1"/>
</dbReference>
<evidence type="ECO:0000313" key="14">
    <source>
        <dbReference type="WBParaSite" id="SMRG1_87620.2"/>
    </source>
</evidence>
<evidence type="ECO:0000256" key="1">
    <source>
        <dbReference type="ARBA" id="ARBA00004167"/>
    </source>
</evidence>
<dbReference type="Gene3D" id="3.90.190.10">
    <property type="entry name" value="Protein tyrosine phosphatase superfamily"/>
    <property type="match status" value="1"/>
</dbReference>
<keyword evidence="8" id="KW-0812">Transmembrane</keyword>
<feature type="chain" id="PRO_5041644221" description="Protein-tyrosine-phosphatase" evidence="9">
    <location>
        <begin position="19"/>
        <end position="2068"/>
    </location>
</feature>
<dbReference type="SUPFAM" id="SSF49265">
    <property type="entry name" value="Fibronectin type III"/>
    <property type="match status" value="1"/>
</dbReference>
<keyword evidence="2 9" id="KW-0732">Signal</keyword>
<evidence type="ECO:0000256" key="7">
    <source>
        <dbReference type="SAM" id="MobiDB-lite"/>
    </source>
</evidence>
<keyword evidence="3" id="KW-0378">Hydrolase</keyword>
<reference evidence="14" key="1">
    <citation type="submission" date="2023-11" db="UniProtKB">
        <authorList>
            <consortium name="WormBaseParasite"/>
        </authorList>
    </citation>
    <scope>IDENTIFICATION</scope>
</reference>
<dbReference type="PANTHER" id="PTHR19134:SF449">
    <property type="entry name" value="TYROSINE-PROTEIN PHOSPHATASE 1"/>
    <property type="match status" value="1"/>
</dbReference>
<protein>
    <recommendedName>
        <fullName evidence="15">Protein-tyrosine-phosphatase</fullName>
    </recommendedName>
</protein>
<dbReference type="SMART" id="SM00194">
    <property type="entry name" value="PTPc"/>
    <property type="match status" value="1"/>
</dbReference>
<dbReference type="PANTHER" id="PTHR19134">
    <property type="entry name" value="RECEPTOR-TYPE TYROSINE-PROTEIN PHOSPHATASE"/>
    <property type="match status" value="1"/>
</dbReference>
<dbReference type="InterPro" id="IPR050348">
    <property type="entry name" value="Protein-Tyr_Phosphatase"/>
</dbReference>
<feature type="domain" description="Tyrosine-protein phosphatase" evidence="10">
    <location>
        <begin position="1563"/>
        <end position="2020"/>
    </location>
</feature>
<dbReference type="CDD" id="cd00047">
    <property type="entry name" value="PTPc"/>
    <property type="match status" value="1"/>
</dbReference>
<dbReference type="WBParaSite" id="SMRG1_87620.2">
    <property type="protein sequence ID" value="SMRG1_87620.2"/>
    <property type="gene ID" value="SMRG1_87620"/>
</dbReference>
<dbReference type="InterPro" id="IPR000242">
    <property type="entry name" value="PTP_cat"/>
</dbReference>
<feature type="region of interest" description="Disordered" evidence="7">
    <location>
        <begin position="1170"/>
        <end position="1189"/>
    </location>
</feature>
<dbReference type="PROSITE" id="PS50056">
    <property type="entry name" value="TYR_PHOSPHATASE_2"/>
    <property type="match status" value="1"/>
</dbReference>
<keyword evidence="4" id="KW-0904">Protein phosphatase</keyword>
<feature type="transmembrane region" description="Helical" evidence="8">
    <location>
        <begin position="1473"/>
        <end position="1499"/>
    </location>
</feature>
<keyword evidence="8" id="KW-1133">Transmembrane helix</keyword>
<comment type="subcellular location">
    <subcellularLocation>
        <location evidence="1">Membrane</location>
        <topology evidence="1">Single-pass membrane protein</topology>
    </subcellularLocation>
</comment>
<evidence type="ECO:0000256" key="3">
    <source>
        <dbReference type="ARBA" id="ARBA00022801"/>
    </source>
</evidence>
<dbReference type="Pfam" id="PF00102">
    <property type="entry name" value="Y_phosphatase"/>
    <property type="match status" value="2"/>
</dbReference>
<dbReference type="SMART" id="SM00404">
    <property type="entry name" value="PTPc_motif"/>
    <property type="match status" value="1"/>
</dbReference>
<dbReference type="GO" id="GO:0004725">
    <property type="term" value="F:protein tyrosine phosphatase activity"/>
    <property type="evidence" value="ECO:0007669"/>
    <property type="project" value="UniProtKB-EC"/>
</dbReference>
<dbReference type="Gene3D" id="2.60.40.10">
    <property type="entry name" value="Immunoglobulins"/>
    <property type="match status" value="1"/>
</dbReference>
<name>A0AA85AJC2_9TREM</name>
<keyword evidence="5 8" id="KW-0472">Membrane</keyword>